<dbReference type="RefSeq" id="WP_326758960.1">
    <property type="nucleotide sequence ID" value="NZ_CP109135.1"/>
</dbReference>
<accession>A0ABZ1H6Z5</accession>
<keyword evidence="2" id="KW-1185">Reference proteome</keyword>
<evidence type="ECO:0000313" key="2">
    <source>
        <dbReference type="Proteomes" id="UP001340816"/>
    </source>
</evidence>
<evidence type="ECO:0000313" key="1">
    <source>
        <dbReference type="EMBL" id="WSD14317.1"/>
    </source>
</evidence>
<protein>
    <submittedName>
        <fullName evidence="1">Uncharacterized protein</fullName>
    </submittedName>
</protein>
<organism evidence="1 2">
    <name type="scientific">Streptomyces phaeochromogenes</name>
    <dbReference type="NCBI Taxonomy" id="1923"/>
    <lineage>
        <taxon>Bacteria</taxon>
        <taxon>Bacillati</taxon>
        <taxon>Actinomycetota</taxon>
        <taxon>Actinomycetes</taxon>
        <taxon>Kitasatosporales</taxon>
        <taxon>Streptomycetaceae</taxon>
        <taxon>Streptomyces</taxon>
        <taxon>Streptomyces phaeochromogenes group</taxon>
    </lineage>
</organism>
<dbReference type="Proteomes" id="UP001340816">
    <property type="component" value="Chromosome"/>
</dbReference>
<proteinExistence type="predicted"/>
<dbReference type="EMBL" id="CP109135">
    <property type="protein sequence ID" value="WSD14317.1"/>
    <property type="molecule type" value="Genomic_DNA"/>
</dbReference>
<sequence length="57" mass="6205">MTVFLAILAGVTAAVAALAGAWEKIIRARGEVDNDRIRALAEMERARRRELGAPEVE</sequence>
<reference evidence="1 2" key="1">
    <citation type="submission" date="2022-10" db="EMBL/GenBank/DDBJ databases">
        <title>The complete genomes of actinobacterial strains from the NBC collection.</title>
        <authorList>
            <person name="Joergensen T.S."/>
            <person name="Alvarez Arevalo M."/>
            <person name="Sterndorff E.B."/>
            <person name="Faurdal D."/>
            <person name="Vuksanovic O."/>
            <person name="Mourched A.-S."/>
            <person name="Charusanti P."/>
            <person name="Shaw S."/>
            <person name="Blin K."/>
            <person name="Weber T."/>
        </authorList>
    </citation>
    <scope>NUCLEOTIDE SEQUENCE [LARGE SCALE GENOMIC DNA]</scope>
    <source>
        <strain evidence="1 2">NBC 01752</strain>
    </source>
</reference>
<gene>
    <name evidence="1" type="ORF">OHB35_14280</name>
</gene>
<name>A0ABZ1H6Z5_STRPH</name>